<evidence type="ECO:0000313" key="4">
    <source>
        <dbReference type="EMBL" id="CAH1735243.1"/>
    </source>
</evidence>
<dbReference type="Proteomes" id="UP001153620">
    <property type="component" value="Chromosome 4"/>
</dbReference>
<dbReference type="InterPro" id="IPR032675">
    <property type="entry name" value="LRR_dom_sf"/>
</dbReference>
<dbReference type="EMBL" id="OU895880">
    <property type="protein sequence ID" value="CAH1735243.1"/>
    <property type="molecule type" value="Genomic_DNA"/>
</dbReference>
<evidence type="ECO:0000256" key="3">
    <source>
        <dbReference type="SAM" id="SignalP"/>
    </source>
</evidence>
<dbReference type="PANTHER" id="PTHR24373:SF275">
    <property type="entry name" value="TIR DOMAIN-CONTAINING PROTEIN"/>
    <property type="match status" value="1"/>
</dbReference>
<proteinExistence type="predicted"/>
<dbReference type="AlphaFoldDB" id="A0A9P0NNJ8"/>
<dbReference type="Gene3D" id="3.80.10.10">
    <property type="entry name" value="Ribonuclease Inhibitor"/>
    <property type="match status" value="1"/>
</dbReference>
<protein>
    <submittedName>
        <fullName evidence="4">Uncharacterized protein</fullName>
    </submittedName>
</protein>
<dbReference type="InterPro" id="IPR050328">
    <property type="entry name" value="Dev_Immune_Receptor"/>
</dbReference>
<feature type="signal peptide" evidence="3">
    <location>
        <begin position="1"/>
        <end position="22"/>
    </location>
</feature>
<dbReference type="PANTHER" id="PTHR24373">
    <property type="entry name" value="SLIT RELATED LEUCINE-RICH REPEAT NEURONAL PROTEIN"/>
    <property type="match status" value="1"/>
</dbReference>
<dbReference type="SUPFAM" id="SSF52058">
    <property type="entry name" value="L domain-like"/>
    <property type="match status" value="1"/>
</dbReference>
<evidence type="ECO:0000256" key="1">
    <source>
        <dbReference type="ARBA" id="ARBA00022729"/>
    </source>
</evidence>
<feature type="coiled-coil region" evidence="2">
    <location>
        <begin position="371"/>
        <end position="398"/>
    </location>
</feature>
<organism evidence="4 5">
    <name type="scientific">Chironomus riparius</name>
    <dbReference type="NCBI Taxonomy" id="315576"/>
    <lineage>
        <taxon>Eukaryota</taxon>
        <taxon>Metazoa</taxon>
        <taxon>Ecdysozoa</taxon>
        <taxon>Arthropoda</taxon>
        <taxon>Hexapoda</taxon>
        <taxon>Insecta</taxon>
        <taxon>Pterygota</taxon>
        <taxon>Neoptera</taxon>
        <taxon>Endopterygota</taxon>
        <taxon>Diptera</taxon>
        <taxon>Nematocera</taxon>
        <taxon>Chironomoidea</taxon>
        <taxon>Chironomidae</taxon>
        <taxon>Chironominae</taxon>
        <taxon>Chironomus</taxon>
    </lineage>
</organism>
<name>A0A9P0NNJ8_9DIPT</name>
<sequence>MGKCFYLLFLLCLFSIIKYSKSVNIKCNFIWSTYSSVDTVYTCKVTNDLRITQPDDAVIEDVSGTHLSGYDNDNVNAFHVDNKTMGYFPKDLDKFFKNLKAIYIINNKINQISHTHLKPLQNLVFLSLFRNQIEILEDGLFDNNPDMQVLWYESNKIIHVGKSVFNNMNNLTYLVFDSNLCINAGAHNSHTDVQILVESLKTKCIDANFDEFSQSLSNVETESKNLTFETFSIWRRNLENLENEFNNSKFSYLISIKKRFEVLNDIKIGDFTTQNPFTSSTTEVAVTKTSAQPDDCMYDNFNDLENNLSETFKISLNQTEHNLKNSFAESCTDVNYQTLYLMKDEFTKINEKLFEHSSEVRSELIKNDVQHSSILSDISNLKGKIENLEEKIDKILNAVYSGN</sequence>
<reference evidence="4" key="1">
    <citation type="submission" date="2022-01" db="EMBL/GenBank/DDBJ databases">
        <authorList>
            <person name="King R."/>
        </authorList>
    </citation>
    <scope>NUCLEOTIDE SEQUENCE</scope>
</reference>
<evidence type="ECO:0000256" key="2">
    <source>
        <dbReference type="SAM" id="Coils"/>
    </source>
</evidence>
<dbReference type="OrthoDB" id="5565075at2759"/>
<keyword evidence="1 3" id="KW-0732">Signal</keyword>
<feature type="chain" id="PRO_5040295479" evidence="3">
    <location>
        <begin position="23"/>
        <end position="403"/>
    </location>
</feature>
<reference evidence="4" key="2">
    <citation type="submission" date="2022-10" db="EMBL/GenBank/DDBJ databases">
        <authorList>
            <consortium name="ENA_rothamsted_submissions"/>
            <consortium name="culmorum"/>
            <person name="King R."/>
        </authorList>
    </citation>
    <scope>NUCLEOTIDE SEQUENCE</scope>
</reference>
<keyword evidence="5" id="KW-1185">Reference proteome</keyword>
<evidence type="ECO:0000313" key="5">
    <source>
        <dbReference type="Proteomes" id="UP001153620"/>
    </source>
</evidence>
<gene>
    <name evidence="4" type="ORF">CHIRRI_LOCUS14521</name>
</gene>
<accession>A0A9P0NNJ8</accession>
<keyword evidence="2" id="KW-0175">Coiled coil</keyword>